<dbReference type="AlphaFoldDB" id="A0A4R0RAH5"/>
<comment type="caution">
    <text evidence="2">The sequence shown here is derived from an EMBL/GenBank/DDBJ whole genome shotgun (WGS) entry which is preliminary data.</text>
</comment>
<feature type="compositionally biased region" description="Basic and acidic residues" evidence="1">
    <location>
        <begin position="61"/>
        <end position="81"/>
    </location>
</feature>
<dbReference type="Proteomes" id="UP000292702">
    <property type="component" value="Unassembled WGS sequence"/>
</dbReference>
<gene>
    <name evidence="2" type="ORF">EIP91_009850</name>
</gene>
<reference evidence="2 3" key="1">
    <citation type="submission" date="2018-11" db="EMBL/GenBank/DDBJ databases">
        <title>Genome assembly of Steccherinum ochraceum LE-BIN_3174, the white-rot fungus of the Steccherinaceae family (The Residual Polyporoid clade, Polyporales, Basidiomycota).</title>
        <authorList>
            <person name="Fedorova T.V."/>
            <person name="Glazunova O.A."/>
            <person name="Landesman E.O."/>
            <person name="Moiseenko K.V."/>
            <person name="Psurtseva N.V."/>
            <person name="Savinova O.S."/>
            <person name="Shakhova N.V."/>
            <person name="Tyazhelova T.V."/>
            <person name="Vasina D.V."/>
        </authorList>
    </citation>
    <scope>NUCLEOTIDE SEQUENCE [LARGE SCALE GENOMIC DNA]</scope>
    <source>
        <strain evidence="2 3">LE-BIN_3174</strain>
    </source>
</reference>
<organism evidence="2 3">
    <name type="scientific">Steccherinum ochraceum</name>
    <dbReference type="NCBI Taxonomy" id="92696"/>
    <lineage>
        <taxon>Eukaryota</taxon>
        <taxon>Fungi</taxon>
        <taxon>Dikarya</taxon>
        <taxon>Basidiomycota</taxon>
        <taxon>Agaricomycotina</taxon>
        <taxon>Agaricomycetes</taxon>
        <taxon>Polyporales</taxon>
        <taxon>Steccherinaceae</taxon>
        <taxon>Steccherinum</taxon>
    </lineage>
</organism>
<keyword evidence="3" id="KW-1185">Reference proteome</keyword>
<dbReference type="OrthoDB" id="3242721at2759"/>
<feature type="region of interest" description="Disordered" evidence="1">
    <location>
        <begin position="61"/>
        <end position="84"/>
    </location>
</feature>
<evidence type="ECO:0000313" key="2">
    <source>
        <dbReference type="EMBL" id="TCD60578.1"/>
    </source>
</evidence>
<dbReference type="EMBL" id="RWJN01000574">
    <property type="protein sequence ID" value="TCD60578.1"/>
    <property type="molecule type" value="Genomic_DNA"/>
</dbReference>
<evidence type="ECO:0000313" key="3">
    <source>
        <dbReference type="Proteomes" id="UP000292702"/>
    </source>
</evidence>
<proteinExistence type="predicted"/>
<evidence type="ECO:0000256" key="1">
    <source>
        <dbReference type="SAM" id="MobiDB-lite"/>
    </source>
</evidence>
<accession>A0A4R0RAH5</accession>
<name>A0A4R0RAH5_9APHY</name>
<protein>
    <submittedName>
        <fullName evidence="2">Uncharacterized protein</fullName>
    </submittedName>
</protein>
<sequence length="202" mass="21963">MNFNAHDNSGTVLVAPRPVRLAAPTPYTHFANSILQRPQARHAVRLVSAPADALDRLKLTEDGADQDLKPESAPPSDRDSVSPRASPRASVRVFAFYPPPIVFWARSGLTSEALEEFLSILRPSTAFLFPPHSPVLRASNANASGAYLPYRRPASTRLSPSVSDHLLTDHADAVDKENDAVTYPLKLWGGDHLGSHTCITSH</sequence>